<keyword evidence="1" id="KW-0805">Transcription regulation</keyword>
<dbReference type="SUPFAM" id="SSF48008">
    <property type="entry name" value="GntR ligand-binding domain-like"/>
    <property type="match status" value="1"/>
</dbReference>
<dbReference type="PANTHER" id="PTHR43537:SF24">
    <property type="entry name" value="GLUCONATE OPERON TRANSCRIPTIONAL REPRESSOR"/>
    <property type="match status" value="1"/>
</dbReference>
<evidence type="ECO:0000256" key="3">
    <source>
        <dbReference type="ARBA" id="ARBA00023163"/>
    </source>
</evidence>
<dbReference type="SMART" id="SM00895">
    <property type="entry name" value="FCD"/>
    <property type="match status" value="1"/>
</dbReference>
<dbReference type="Pfam" id="PF00392">
    <property type="entry name" value="GntR"/>
    <property type="match status" value="1"/>
</dbReference>
<dbReference type="AlphaFoldDB" id="A0A2S3Z4Y8"/>
<keyword evidence="2" id="KW-0238">DNA-binding</keyword>
<dbReference type="Pfam" id="PF07729">
    <property type="entry name" value="FCD"/>
    <property type="match status" value="1"/>
</dbReference>
<gene>
    <name evidence="5" type="ORF">C3B59_18700</name>
</gene>
<keyword evidence="3" id="KW-0804">Transcription</keyword>
<dbReference type="SMART" id="SM00345">
    <property type="entry name" value="HTH_GNTR"/>
    <property type="match status" value="1"/>
</dbReference>
<organism evidence="5 6">
    <name type="scientific">Cryobacterium zongtaii</name>
    <dbReference type="NCBI Taxonomy" id="1259217"/>
    <lineage>
        <taxon>Bacteria</taxon>
        <taxon>Bacillati</taxon>
        <taxon>Actinomycetota</taxon>
        <taxon>Actinomycetes</taxon>
        <taxon>Micrococcales</taxon>
        <taxon>Microbacteriaceae</taxon>
        <taxon>Cryobacterium</taxon>
    </lineage>
</organism>
<dbReference type="InterPro" id="IPR008920">
    <property type="entry name" value="TF_FadR/GntR_C"/>
</dbReference>
<protein>
    <submittedName>
        <fullName evidence="5">GntR family transcriptional regulator</fullName>
    </submittedName>
</protein>
<dbReference type="InterPro" id="IPR000524">
    <property type="entry name" value="Tscrpt_reg_HTH_GntR"/>
</dbReference>
<evidence type="ECO:0000313" key="6">
    <source>
        <dbReference type="Proteomes" id="UP000237104"/>
    </source>
</evidence>
<dbReference type="GO" id="GO:0003677">
    <property type="term" value="F:DNA binding"/>
    <property type="evidence" value="ECO:0007669"/>
    <property type="project" value="UniProtKB-KW"/>
</dbReference>
<dbReference type="PANTHER" id="PTHR43537">
    <property type="entry name" value="TRANSCRIPTIONAL REGULATOR, GNTR FAMILY"/>
    <property type="match status" value="1"/>
</dbReference>
<dbReference type="InterPro" id="IPR011711">
    <property type="entry name" value="GntR_C"/>
</dbReference>
<evidence type="ECO:0000313" key="5">
    <source>
        <dbReference type="EMBL" id="POH58710.1"/>
    </source>
</evidence>
<dbReference type="InterPro" id="IPR036390">
    <property type="entry name" value="WH_DNA-bd_sf"/>
</dbReference>
<feature type="domain" description="HTH gntR-type" evidence="4">
    <location>
        <begin position="16"/>
        <end position="83"/>
    </location>
</feature>
<dbReference type="GO" id="GO:0003700">
    <property type="term" value="F:DNA-binding transcription factor activity"/>
    <property type="evidence" value="ECO:0007669"/>
    <property type="project" value="InterPro"/>
</dbReference>
<dbReference type="CDD" id="cd07377">
    <property type="entry name" value="WHTH_GntR"/>
    <property type="match status" value="1"/>
</dbReference>
<name>A0A2S3Z4Y8_9MICO</name>
<sequence length="227" mass="24289">MRQGCAFAQGEEPVASTGGETVYLTLRARILSGQLSANTMLREQALAAELGVSRTPVREALRRLDEAGLVTFVPNRGATVVAWSVEEVRETYMVRAGLESRAAGLAASRITAEELDRLAALIDAMEPVLTADDDAGLAALSSLNAEFHHIVVAASRSPQLMTLTSSVARVPLMAAAFRRRGAEYRARSNHQHRDILTALRTGDAIWAEVAMRGHILGARNAVSGTEG</sequence>
<proteinExistence type="predicted"/>
<dbReference type="InterPro" id="IPR036388">
    <property type="entry name" value="WH-like_DNA-bd_sf"/>
</dbReference>
<comment type="caution">
    <text evidence="5">The sequence shown here is derived from an EMBL/GenBank/DDBJ whole genome shotgun (WGS) entry which is preliminary data.</text>
</comment>
<dbReference type="Gene3D" id="1.10.10.10">
    <property type="entry name" value="Winged helix-like DNA-binding domain superfamily/Winged helix DNA-binding domain"/>
    <property type="match status" value="1"/>
</dbReference>
<dbReference type="PROSITE" id="PS50949">
    <property type="entry name" value="HTH_GNTR"/>
    <property type="match status" value="1"/>
</dbReference>
<dbReference type="SUPFAM" id="SSF46785">
    <property type="entry name" value="Winged helix' DNA-binding domain"/>
    <property type="match status" value="1"/>
</dbReference>
<reference evidence="5 6" key="1">
    <citation type="submission" date="2018-01" db="EMBL/GenBank/DDBJ databases">
        <title>Cryobacterium sp. nov., from glaciers in China.</title>
        <authorList>
            <person name="Liu Q."/>
            <person name="Xin Y.-H."/>
        </authorList>
    </citation>
    <scope>NUCLEOTIDE SEQUENCE [LARGE SCALE GENOMIC DNA]</scope>
    <source>
        <strain evidence="5 6">TMB1-8</strain>
    </source>
</reference>
<dbReference type="PRINTS" id="PR00035">
    <property type="entry name" value="HTHGNTR"/>
</dbReference>
<evidence type="ECO:0000259" key="4">
    <source>
        <dbReference type="PROSITE" id="PS50949"/>
    </source>
</evidence>
<accession>A0A2S3Z4Y8</accession>
<dbReference type="Proteomes" id="UP000237104">
    <property type="component" value="Unassembled WGS sequence"/>
</dbReference>
<dbReference type="EMBL" id="PPXF01000070">
    <property type="protein sequence ID" value="POH58710.1"/>
    <property type="molecule type" value="Genomic_DNA"/>
</dbReference>
<dbReference type="OrthoDB" id="3864082at2"/>
<dbReference type="Gene3D" id="1.20.120.530">
    <property type="entry name" value="GntR ligand-binding domain-like"/>
    <property type="match status" value="1"/>
</dbReference>
<evidence type="ECO:0000256" key="2">
    <source>
        <dbReference type="ARBA" id="ARBA00023125"/>
    </source>
</evidence>
<evidence type="ECO:0000256" key="1">
    <source>
        <dbReference type="ARBA" id="ARBA00023015"/>
    </source>
</evidence>